<feature type="domain" description="HAT C-terminal dimerisation" evidence="1">
    <location>
        <begin position="16"/>
        <end position="103"/>
    </location>
</feature>
<keyword evidence="3" id="KW-1185">Reference proteome</keyword>
<dbReference type="PANTHER" id="PTHR23272">
    <property type="entry name" value="BED FINGER-RELATED"/>
    <property type="match status" value="1"/>
</dbReference>
<dbReference type="GO" id="GO:0046983">
    <property type="term" value="F:protein dimerization activity"/>
    <property type="evidence" value="ECO:0007669"/>
    <property type="project" value="InterPro"/>
</dbReference>
<dbReference type="SUPFAM" id="SSF53098">
    <property type="entry name" value="Ribonuclease H-like"/>
    <property type="match status" value="1"/>
</dbReference>
<reference evidence="2 3" key="1">
    <citation type="journal article" date="2020" name="Mol. Biol. Evol.">
        <title>Distinct Expression and Methylation Patterns for Genes with Different Fates following a Single Whole-Genome Duplication in Flowering Plants.</title>
        <authorList>
            <person name="Shi T."/>
            <person name="Rahmani R.S."/>
            <person name="Gugger P.F."/>
            <person name="Wang M."/>
            <person name="Li H."/>
            <person name="Zhang Y."/>
            <person name="Li Z."/>
            <person name="Wang Q."/>
            <person name="Van de Peer Y."/>
            <person name="Marchal K."/>
            <person name="Chen J."/>
        </authorList>
    </citation>
    <scope>NUCLEOTIDE SEQUENCE [LARGE SCALE GENOMIC DNA]</scope>
    <source>
        <tissue evidence="2">Leaf</tissue>
    </source>
</reference>
<protein>
    <recommendedName>
        <fullName evidence="1">HAT C-terminal dimerisation domain-containing protein</fullName>
    </recommendedName>
</protein>
<evidence type="ECO:0000313" key="3">
    <source>
        <dbReference type="Proteomes" id="UP000607653"/>
    </source>
</evidence>
<dbReference type="AlphaFoldDB" id="A0A822XUB2"/>
<sequence length="104" mass="11810">MSYVKRVETIPSPKSELDMYLEEGVYICEEEMSRYEFNALEWWRANNLKYRVLSKMEAEILAIPISTVASEATFSASGRVIDSYRASLAVETVQALICGGEWMG</sequence>
<dbReference type="Pfam" id="PF05699">
    <property type="entry name" value="Dimer_Tnp_hAT"/>
    <property type="match status" value="1"/>
</dbReference>
<evidence type="ECO:0000259" key="1">
    <source>
        <dbReference type="Pfam" id="PF05699"/>
    </source>
</evidence>
<gene>
    <name evidence="2" type="ORF">HUJ06_025433</name>
</gene>
<dbReference type="InterPro" id="IPR012337">
    <property type="entry name" value="RNaseH-like_sf"/>
</dbReference>
<proteinExistence type="predicted"/>
<name>A0A822XUB2_NELNU</name>
<dbReference type="InterPro" id="IPR008906">
    <property type="entry name" value="HATC_C_dom"/>
</dbReference>
<accession>A0A822XUB2</accession>
<organism evidence="2 3">
    <name type="scientific">Nelumbo nucifera</name>
    <name type="common">Sacred lotus</name>
    <dbReference type="NCBI Taxonomy" id="4432"/>
    <lineage>
        <taxon>Eukaryota</taxon>
        <taxon>Viridiplantae</taxon>
        <taxon>Streptophyta</taxon>
        <taxon>Embryophyta</taxon>
        <taxon>Tracheophyta</taxon>
        <taxon>Spermatophyta</taxon>
        <taxon>Magnoliopsida</taxon>
        <taxon>Proteales</taxon>
        <taxon>Nelumbonaceae</taxon>
        <taxon>Nelumbo</taxon>
    </lineage>
</organism>
<comment type="caution">
    <text evidence="2">The sequence shown here is derived from an EMBL/GenBank/DDBJ whole genome shotgun (WGS) entry which is preliminary data.</text>
</comment>
<dbReference type="Proteomes" id="UP000607653">
    <property type="component" value="Unassembled WGS sequence"/>
</dbReference>
<dbReference type="EMBL" id="DUZY01000001">
    <property type="protein sequence ID" value="DAD23970.1"/>
    <property type="molecule type" value="Genomic_DNA"/>
</dbReference>
<dbReference type="PANTHER" id="PTHR23272:SF183">
    <property type="entry name" value="ZINC FINGER BED DOMAIN-CONTAINING PROTEIN RICESLEEPER 1-LIKE"/>
    <property type="match status" value="1"/>
</dbReference>
<evidence type="ECO:0000313" key="2">
    <source>
        <dbReference type="EMBL" id="DAD23970.1"/>
    </source>
</evidence>